<evidence type="ECO:0000313" key="2">
    <source>
        <dbReference type="EMBL" id="QJQ82610.1"/>
    </source>
</evidence>
<evidence type="ECO:0000256" key="1">
    <source>
        <dbReference type="SAM" id="MobiDB-lite"/>
    </source>
</evidence>
<dbReference type="EMBL" id="MT424636">
    <property type="protein sequence ID" value="QJQ82610.1"/>
    <property type="molecule type" value="Genomic_DNA"/>
</dbReference>
<reference evidence="2 3" key="1">
    <citation type="submission" date="2020-05" db="EMBL/GenBank/DDBJ databases">
        <title>Programmed transcriptomes of a marine cyanopodovirus and its Synechococcus host during infection.</title>
        <authorList>
            <person name="Huang S."/>
        </authorList>
    </citation>
    <scope>NUCLEOTIDE SEQUENCE [LARGE SCALE GENOMIC DNA]</scope>
</reference>
<proteinExistence type="predicted"/>
<protein>
    <submittedName>
        <fullName evidence="2">Tail fiber protein</fullName>
    </submittedName>
</protein>
<name>A0A6M4EQB9_9CAUD</name>
<evidence type="ECO:0000313" key="3">
    <source>
        <dbReference type="Proteomes" id="UP000502509"/>
    </source>
</evidence>
<dbReference type="Proteomes" id="UP000502509">
    <property type="component" value="Segment"/>
</dbReference>
<gene>
    <name evidence="2" type="ORF">SSBP1_gp44</name>
</gene>
<feature type="region of interest" description="Disordered" evidence="1">
    <location>
        <begin position="309"/>
        <end position="335"/>
    </location>
</feature>
<keyword evidence="3" id="KW-1185">Reference proteome</keyword>
<feature type="compositionally biased region" description="Polar residues" evidence="1">
    <location>
        <begin position="318"/>
        <end position="329"/>
    </location>
</feature>
<organism evidence="2 3">
    <name type="scientific">Synechococcus phage S-SBP1</name>
    <dbReference type="NCBI Taxonomy" id="2735125"/>
    <lineage>
        <taxon>Viruses</taxon>
        <taxon>Duplodnaviria</taxon>
        <taxon>Heunggongvirae</taxon>
        <taxon>Uroviricota</taxon>
        <taxon>Caudoviricetes</taxon>
        <taxon>Autographivirales</taxon>
        <taxon>Sechaudvirinae</taxon>
        <taxon>Spiovirus</taxon>
        <taxon>Spiovirus sbp1</taxon>
    </lineage>
</organism>
<feature type="region of interest" description="Disordered" evidence="1">
    <location>
        <begin position="1"/>
        <end position="27"/>
    </location>
</feature>
<accession>A0A6M4EQB9</accession>
<sequence>MSTLKVTNIEHGSTTDGGIQLDSSGHVTVDGQQLPTSGAFSGRNLIINGAQEVDQRDSGSSAIGTLTGGKYITDRWKVRGEGNTTGQGSQSGNVPDGFVNSLLVEVGATANARSADTNRFIRQNVEGYVLRRLRWGTSAAKAATISFWIKSSLTGTYSFSFFSGSLDQHYVTNYTINTADTWEFKTISVPGPTSGTFRTDNGLALFIQWDLGTGTNYQTSTLDQWASGDKRCSNNAVDFFNTANATLRITGIQFEMGEKATPFEYRSYGDELARCMRYYETGVCFGMYKTSDDTFGWTQYSVQKRTNPTVELNPPGSNPSTNQAYYHSTDSSDRGNRAINEINPSGQMPNQTNFKNGFIATMGGFTPASTNDAMWTSNYIAEAEL</sequence>